<dbReference type="Proteomes" id="UP000664218">
    <property type="component" value="Unassembled WGS sequence"/>
</dbReference>
<reference evidence="1" key="1">
    <citation type="submission" date="2021-03" db="EMBL/GenBank/DDBJ databases">
        <title>Proteiniclasticum marinus sp. nov., isolated from tidal flat sediment.</title>
        <authorList>
            <person name="Namirimu T."/>
            <person name="Yang J.-A."/>
            <person name="Yang S.-H."/>
            <person name="Kim Y.-J."/>
            <person name="Kwon K.K."/>
        </authorList>
    </citation>
    <scope>NUCLEOTIDE SEQUENCE</scope>
    <source>
        <strain evidence="1">SCR006</strain>
    </source>
</reference>
<evidence type="ECO:0000313" key="2">
    <source>
        <dbReference type="Proteomes" id="UP000664218"/>
    </source>
</evidence>
<name>A0A939H9C6_9CLOT</name>
<gene>
    <name evidence="1" type="ORF">J3A84_04820</name>
</gene>
<protein>
    <submittedName>
        <fullName evidence="1">Uncharacterized protein</fullName>
    </submittedName>
</protein>
<dbReference type="RefSeq" id="WP_207598878.1">
    <property type="nucleotide sequence ID" value="NZ_JAFNJU010000003.1"/>
</dbReference>
<accession>A0A939H9C6</accession>
<keyword evidence="2" id="KW-1185">Reference proteome</keyword>
<proteinExistence type="predicted"/>
<dbReference type="AlphaFoldDB" id="A0A939H9C6"/>
<sequence>MNDRIYKYSTKPCSECGGTSWKVHGTPHAYMVIDNSVNPPMNKGNEALLVDIVICGNCGFTKSFLSDDGFKKLKND</sequence>
<dbReference type="EMBL" id="JAFNJU010000003">
    <property type="protein sequence ID" value="MBO1264363.1"/>
    <property type="molecule type" value="Genomic_DNA"/>
</dbReference>
<organism evidence="1 2">
    <name type="scientific">Proteiniclasticum aestuarii</name>
    <dbReference type="NCBI Taxonomy" id="2817862"/>
    <lineage>
        <taxon>Bacteria</taxon>
        <taxon>Bacillati</taxon>
        <taxon>Bacillota</taxon>
        <taxon>Clostridia</taxon>
        <taxon>Eubacteriales</taxon>
        <taxon>Clostridiaceae</taxon>
        <taxon>Proteiniclasticum</taxon>
    </lineage>
</organism>
<evidence type="ECO:0000313" key="1">
    <source>
        <dbReference type="EMBL" id="MBO1264363.1"/>
    </source>
</evidence>
<comment type="caution">
    <text evidence="1">The sequence shown here is derived from an EMBL/GenBank/DDBJ whole genome shotgun (WGS) entry which is preliminary data.</text>
</comment>